<keyword evidence="4 9" id="KW-0732">Signal</keyword>
<protein>
    <recommendedName>
        <fullName evidence="10">Cytochrome b561 domain-containing protein</fullName>
    </recommendedName>
</protein>
<evidence type="ECO:0000313" key="12">
    <source>
        <dbReference type="Proteomes" id="UP001293593"/>
    </source>
</evidence>
<evidence type="ECO:0000256" key="5">
    <source>
        <dbReference type="ARBA" id="ARBA00022982"/>
    </source>
</evidence>
<dbReference type="PANTHER" id="PTHR23130">
    <property type="entry name" value="CYTOCHROME B561 AND DOMON DOMAIN-CONTAINING PROTEIN"/>
    <property type="match status" value="1"/>
</dbReference>
<dbReference type="InterPro" id="IPR006593">
    <property type="entry name" value="Cyt_b561/ferric_Rdtase_TM"/>
</dbReference>
<reference evidence="11" key="1">
    <citation type="submission" date="2023-10" db="EMBL/GenBank/DDBJ databases">
        <title>Chromosome-level genome of the transformable northern wattle, Acacia crassicarpa.</title>
        <authorList>
            <person name="Massaro I."/>
            <person name="Sinha N.R."/>
            <person name="Poethig S."/>
            <person name="Leichty A.R."/>
        </authorList>
    </citation>
    <scope>NUCLEOTIDE SEQUENCE</scope>
    <source>
        <strain evidence="11">Acra3RX</strain>
        <tissue evidence="11">Leaf</tissue>
    </source>
</reference>
<feature type="transmembrane region" description="Helical" evidence="8">
    <location>
        <begin position="336"/>
        <end position="356"/>
    </location>
</feature>
<keyword evidence="3 8" id="KW-0812">Transmembrane</keyword>
<feature type="domain" description="Cytochrome b561" evidence="10">
    <location>
        <begin position="171"/>
        <end position="362"/>
    </location>
</feature>
<keyword evidence="5" id="KW-0249">Electron transport</keyword>
<name>A0AAE1JEK5_9FABA</name>
<evidence type="ECO:0000256" key="4">
    <source>
        <dbReference type="ARBA" id="ARBA00022729"/>
    </source>
</evidence>
<evidence type="ECO:0000256" key="9">
    <source>
        <dbReference type="SAM" id="SignalP"/>
    </source>
</evidence>
<dbReference type="SMART" id="SM00664">
    <property type="entry name" value="DoH"/>
    <property type="match status" value="1"/>
</dbReference>
<dbReference type="PANTHER" id="PTHR23130:SF171">
    <property type="entry name" value="OS01G0895300 PROTEIN"/>
    <property type="match status" value="1"/>
</dbReference>
<keyword evidence="7 8" id="KW-0472">Membrane</keyword>
<feature type="transmembrane region" description="Helical" evidence="8">
    <location>
        <begin position="273"/>
        <end position="290"/>
    </location>
</feature>
<comment type="subcellular location">
    <subcellularLocation>
        <location evidence="1">Membrane</location>
    </subcellularLocation>
</comment>
<keyword evidence="12" id="KW-1185">Reference proteome</keyword>
<evidence type="ECO:0000256" key="6">
    <source>
        <dbReference type="ARBA" id="ARBA00022989"/>
    </source>
</evidence>
<accession>A0AAE1JEK5</accession>
<dbReference type="Gene3D" id="1.20.120.1770">
    <property type="match status" value="1"/>
</dbReference>
<evidence type="ECO:0000313" key="11">
    <source>
        <dbReference type="EMBL" id="KAK4268098.1"/>
    </source>
</evidence>
<evidence type="ECO:0000256" key="2">
    <source>
        <dbReference type="ARBA" id="ARBA00022448"/>
    </source>
</evidence>
<dbReference type="Proteomes" id="UP001293593">
    <property type="component" value="Unassembled WGS sequence"/>
</dbReference>
<dbReference type="InterPro" id="IPR005018">
    <property type="entry name" value="DOMON_domain"/>
</dbReference>
<feature type="transmembrane region" description="Helical" evidence="8">
    <location>
        <begin position="310"/>
        <end position="330"/>
    </location>
</feature>
<evidence type="ECO:0000256" key="3">
    <source>
        <dbReference type="ARBA" id="ARBA00022692"/>
    </source>
</evidence>
<evidence type="ECO:0000256" key="1">
    <source>
        <dbReference type="ARBA" id="ARBA00004370"/>
    </source>
</evidence>
<feature type="transmembrane region" description="Helical" evidence="8">
    <location>
        <begin position="208"/>
        <end position="226"/>
    </location>
</feature>
<keyword evidence="2" id="KW-0813">Transport</keyword>
<feature type="signal peptide" evidence="9">
    <location>
        <begin position="1"/>
        <end position="20"/>
    </location>
</feature>
<proteinExistence type="predicted"/>
<gene>
    <name evidence="11" type="ORF">QN277_024801</name>
</gene>
<sequence length="380" mass="42920">MWHSLLCFVLNIIIIFHCSSNLVISQDSCPGNLDNVIDIPFDKRSLQHCVHIWPAHNLILRFGKGDSGQLNWLLSYPSDTDSYVAIGLSKDGKMVGSYADVTWIDDGKEQILRYSLDGKTSDQVNPAADNPGTRYIDPKTQPTAYFAGTVPLNIASYLLLAIGRKNSFPSSADNYRLVKHQDYIVLEINYDNGKVILISSSRLRRSHGWINMIGWSLLMMIGAIVARHCKQWDPLWFYVHISIQTFAFLAGVVGILCGFVLTQRVYVTHHKNIGILILVLGCLQVISLILRPRRESSLLRKYWNYYHHNVGRILLLFAFVNSFIGLSLGGEGRKWYAGYGASAGILVVVAIILEIIMRIQSKKEATPAQKWNQELELERI</sequence>
<feature type="transmembrane region" description="Helical" evidence="8">
    <location>
        <begin position="235"/>
        <end position="261"/>
    </location>
</feature>
<organism evidence="11 12">
    <name type="scientific">Acacia crassicarpa</name>
    <name type="common">northern wattle</name>
    <dbReference type="NCBI Taxonomy" id="499986"/>
    <lineage>
        <taxon>Eukaryota</taxon>
        <taxon>Viridiplantae</taxon>
        <taxon>Streptophyta</taxon>
        <taxon>Embryophyta</taxon>
        <taxon>Tracheophyta</taxon>
        <taxon>Spermatophyta</taxon>
        <taxon>Magnoliopsida</taxon>
        <taxon>eudicotyledons</taxon>
        <taxon>Gunneridae</taxon>
        <taxon>Pentapetalae</taxon>
        <taxon>rosids</taxon>
        <taxon>fabids</taxon>
        <taxon>Fabales</taxon>
        <taxon>Fabaceae</taxon>
        <taxon>Caesalpinioideae</taxon>
        <taxon>mimosoid clade</taxon>
        <taxon>Acacieae</taxon>
        <taxon>Acacia</taxon>
    </lineage>
</organism>
<keyword evidence="6 8" id="KW-1133">Transmembrane helix</keyword>
<dbReference type="CDD" id="cd08760">
    <property type="entry name" value="Cyt_b561_FRRS1_like"/>
    <property type="match status" value="1"/>
</dbReference>
<evidence type="ECO:0000256" key="8">
    <source>
        <dbReference type="SAM" id="Phobius"/>
    </source>
</evidence>
<dbReference type="AlphaFoldDB" id="A0AAE1JEK5"/>
<dbReference type="SMART" id="SM00665">
    <property type="entry name" value="B561"/>
    <property type="match status" value="1"/>
</dbReference>
<evidence type="ECO:0000256" key="7">
    <source>
        <dbReference type="ARBA" id="ARBA00023136"/>
    </source>
</evidence>
<feature type="chain" id="PRO_5042236585" description="Cytochrome b561 domain-containing protein" evidence="9">
    <location>
        <begin position="21"/>
        <end position="380"/>
    </location>
</feature>
<dbReference type="GO" id="GO:0016020">
    <property type="term" value="C:membrane"/>
    <property type="evidence" value="ECO:0007669"/>
    <property type="project" value="UniProtKB-SubCell"/>
</dbReference>
<comment type="caution">
    <text evidence="11">The sequence shown here is derived from an EMBL/GenBank/DDBJ whole genome shotgun (WGS) entry which is preliminary data.</text>
</comment>
<evidence type="ECO:0000259" key="10">
    <source>
        <dbReference type="PROSITE" id="PS50939"/>
    </source>
</evidence>
<dbReference type="EMBL" id="JAWXYG010000007">
    <property type="protein sequence ID" value="KAK4268098.1"/>
    <property type="molecule type" value="Genomic_DNA"/>
</dbReference>
<dbReference type="PROSITE" id="PS50939">
    <property type="entry name" value="CYTOCHROME_B561"/>
    <property type="match status" value="1"/>
</dbReference>